<feature type="compositionally biased region" description="Polar residues" evidence="1">
    <location>
        <begin position="57"/>
        <end position="67"/>
    </location>
</feature>
<dbReference type="Proteomes" id="UP000582090">
    <property type="component" value="Unassembled WGS sequence"/>
</dbReference>
<evidence type="ECO:0000313" key="4">
    <source>
        <dbReference type="Proteomes" id="UP000582090"/>
    </source>
</evidence>
<reference evidence="3 4" key="1">
    <citation type="submission" date="2020-08" db="EMBL/GenBank/DDBJ databases">
        <title>Genomic Encyclopedia of Type Strains, Phase IV (KMG-IV): sequencing the most valuable type-strain genomes for metagenomic binning, comparative biology and taxonomic classification.</title>
        <authorList>
            <person name="Goeker M."/>
        </authorList>
    </citation>
    <scope>NUCLEOTIDE SEQUENCE [LARGE SCALE GENOMIC DNA]</scope>
    <source>
        <strain evidence="3 4">DSM 26575</strain>
    </source>
</reference>
<protein>
    <recommendedName>
        <fullName evidence="5">DUF3426 domain-containing protein</fullName>
    </recommendedName>
</protein>
<feature type="transmembrane region" description="Helical" evidence="2">
    <location>
        <begin position="102"/>
        <end position="123"/>
    </location>
</feature>
<feature type="region of interest" description="Disordered" evidence="1">
    <location>
        <begin position="1"/>
        <end position="81"/>
    </location>
</feature>
<keyword evidence="4" id="KW-1185">Reference proteome</keyword>
<keyword evidence="2" id="KW-1133">Transmembrane helix</keyword>
<evidence type="ECO:0008006" key="5">
    <source>
        <dbReference type="Google" id="ProtNLM"/>
    </source>
</evidence>
<keyword evidence="2" id="KW-0472">Membrane</keyword>
<sequence length="223" mass="24107">MTSSSFKRQAPGRAYDFLPPEAVKRDRRQSRPDDIADAEFVVIGRQRGPGSADRNFTGRSFNDNSRSAGRPQPRAERAAPAQAPSLLQVAEDWLQRASARHFVVLVVALCVLVFGLSGGFSGLSASNAAVDNEPLHFTHVTATPRDANGMRVLLINGIIDNVSGTTQMVRPIRANLYADDKLVASVVIDAPTDVIYGGQSRGFSSKIQYPGAKTPEVRLAFMP</sequence>
<accession>A0A7W6CYJ6</accession>
<organism evidence="3 4">
    <name type="scientific">Rhizobium metallidurans</name>
    <dbReference type="NCBI Taxonomy" id="1265931"/>
    <lineage>
        <taxon>Bacteria</taxon>
        <taxon>Pseudomonadati</taxon>
        <taxon>Pseudomonadota</taxon>
        <taxon>Alphaproteobacteria</taxon>
        <taxon>Hyphomicrobiales</taxon>
        <taxon>Rhizobiaceae</taxon>
        <taxon>Rhizobium/Agrobacterium group</taxon>
        <taxon>Rhizobium</taxon>
    </lineage>
</organism>
<dbReference type="EMBL" id="JACIDW010000036">
    <property type="protein sequence ID" value="MBB3967222.1"/>
    <property type="molecule type" value="Genomic_DNA"/>
</dbReference>
<evidence type="ECO:0000256" key="2">
    <source>
        <dbReference type="SAM" id="Phobius"/>
    </source>
</evidence>
<gene>
    <name evidence="3" type="ORF">GGQ67_004920</name>
</gene>
<name>A0A7W6CYJ6_9HYPH</name>
<proteinExistence type="predicted"/>
<dbReference type="RefSeq" id="WP_210279780.1">
    <property type="nucleotide sequence ID" value="NZ_JACIDW010000036.1"/>
</dbReference>
<feature type="compositionally biased region" description="Low complexity" evidence="1">
    <location>
        <begin position="68"/>
        <end position="81"/>
    </location>
</feature>
<evidence type="ECO:0000313" key="3">
    <source>
        <dbReference type="EMBL" id="MBB3967222.1"/>
    </source>
</evidence>
<dbReference type="AlphaFoldDB" id="A0A7W6CYJ6"/>
<evidence type="ECO:0000256" key="1">
    <source>
        <dbReference type="SAM" id="MobiDB-lite"/>
    </source>
</evidence>
<comment type="caution">
    <text evidence="3">The sequence shown here is derived from an EMBL/GenBank/DDBJ whole genome shotgun (WGS) entry which is preliminary data.</text>
</comment>
<keyword evidence="2" id="KW-0812">Transmembrane</keyword>